<accession>A0ABV6HDR2</accession>
<sequence>MEKERIKELLHKYKKGLCTDAEKAWIESLYEALANPPSSDLTDEMIQADLAEVYQRIPALSKNKSFTLWPRIVAAAIFLLFVSIGFYFFKEKDPSQPLVQIVDKSKINPNDFAPGTNKALLTLADGSQIALDNAPDQKILDKGGIKITKNEDGLITYQINPGVRESKSNTLSTPKGGQYQVILSDGTKVWLNAASSLRYPTVFTGNERKVILNGEAYFEVAKNEKQPFKVVTDRQELLVLGTHFNINSYEDEPDVKTTLLEGSVKVSAFQTKQTILLKPGEQAALKRSGKLKVAQINAENAIAWKSGLFQFQGSGIQEALRQMARWYDITIEFEGAVPDIQLWGEVHRKANALEALEILSYFDLKYKILATGNTKKIIVIQ</sequence>
<evidence type="ECO:0000259" key="3">
    <source>
        <dbReference type="Pfam" id="PF16344"/>
    </source>
</evidence>
<dbReference type="PANTHER" id="PTHR30273:SF2">
    <property type="entry name" value="PROTEIN FECR"/>
    <property type="match status" value="1"/>
</dbReference>
<dbReference type="PIRSF" id="PIRSF018266">
    <property type="entry name" value="FecR"/>
    <property type="match status" value="1"/>
</dbReference>
<dbReference type="EMBL" id="JBHLWO010000001">
    <property type="protein sequence ID" value="MFC0317026.1"/>
    <property type="molecule type" value="Genomic_DNA"/>
</dbReference>
<dbReference type="PANTHER" id="PTHR30273">
    <property type="entry name" value="PERIPLASMIC SIGNAL SENSOR AND SIGMA FACTOR ACTIVATOR FECR-RELATED"/>
    <property type="match status" value="1"/>
</dbReference>
<keyword evidence="5" id="KW-1185">Reference proteome</keyword>
<dbReference type="Pfam" id="PF04773">
    <property type="entry name" value="FecR"/>
    <property type="match status" value="1"/>
</dbReference>
<keyword evidence="1" id="KW-1133">Transmembrane helix</keyword>
<gene>
    <name evidence="4" type="ORF">ACFFI0_01850</name>
</gene>
<dbReference type="Pfam" id="PF16344">
    <property type="entry name" value="FecR_C"/>
    <property type="match status" value="1"/>
</dbReference>
<evidence type="ECO:0000313" key="5">
    <source>
        <dbReference type="Proteomes" id="UP001589774"/>
    </source>
</evidence>
<dbReference type="Gene3D" id="2.60.120.1440">
    <property type="match status" value="1"/>
</dbReference>
<name>A0ABV6HDR2_9SPHI</name>
<protein>
    <submittedName>
        <fullName evidence="4">FecR family protein</fullName>
    </submittedName>
</protein>
<dbReference type="Gene3D" id="3.55.50.30">
    <property type="match status" value="1"/>
</dbReference>
<dbReference type="InterPro" id="IPR032508">
    <property type="entry name" value="FecR_C"/>
</dbReference>
<comment type="caution">
    <text evidence="4">The sequence shown here is derived from an EMBL/GenBank/DDBJ whole genome shotgun (WGS) entry which is preliminary data.</text>
</comment>
<keyword evidence="1" id="KW-0472">Membrane</keyword>
<organism evidence="4 5">
    <name type="scientific">Olivibacter oleidegradans</name>
    <dbReference type="NCBI Taxonomy" id="760123"/>
    <lineage>
        <taxon>Bacteria</taxon>
        <taxon>Pseudomonadati</taxon>
        <taxon>Bacteroidota</taxon>
        <taxon>Sphingobacteriia</taxon>
        <taxon>Sphingobacteriales</taxon>
        <taxon>Sphingobacteriaceae</taxon>
        <taxon>Olivibacter</taxon>
    </lineage>
</organism>
<dbReference type="RefSeq" id="WP_130854897.1">
    <property type="nucleotide sequence ID" value="NZ_JBHLWO010000001.1"/>
</dbReference>
<dbReference type="InterPro" id="IPR012373">
    <property type="entry name" value="Ferrdict_sens_TM"/>
</dbReference>
<reference evidence="4 5" key="1">
    <citation type="submission" date="2024-09" db="EMBL/GenBank/DDBJ databases">
        <authorList>
            <person name="Sun Q."/>
            <person name="Mori K."/>
        </authorList>
    </citation>
    <scope>NUCLEOTIDE SEQUENCE [LARGE SCALE GENOMIC DNA]</scope>
    <source>
        <strain evidence="4 5">CCM 7765</strain>
    </source>
</reference>
<evidence type="ECO:0000313" key="4">
    <source>
        <dbReference type="EMBL" id="MFC0317026.1"/>
    </source>
</evidence>
<proteinExistence type="predicted"/>
<dbReference type="InterPro" id="IPR006860">
    <property type="entry name" value="FecR"/>
</dbReference>
<evidence type="ECO:0000259" key="2">
    <source>
        <dbReference type="Pfam" id="PF04773"/>
    </source>
</evidence>
<feature type="transmembrane region" description="Helical" evidence="1">
    <location>
        <begin position="68"/>
        <end position="89"/>
    </location>
</feature>
<evidence type="ECO:0000256" key="1">
    <source>
        <dbReference type="SAM" id="Phobius"/>
    </source>
</evidence>
<feature type="domain" description="FecR protein" evidence="2">
    <location>
        <begin position="170"/>
        <end position="265"/>
    </location>
</feature>
<dbReference type="Proteomes" id="UP001589774">
    <property type="component" value="Unassembled WGS sequence"/>
</dbReference>
<keyword evidence="1" id="KW-0812">Transmembrane</keyword>
<feature type="domain" description="Protein FecR C-terminal" evidence="3">
    <location>
        <begin position="309"/>
        <end position="368"/>
    </location>
</feature>